<gene>
    <name evidence="1" type="ORF">K3G42_028651</name>
</gene>
<evidence type="ECO:0000313" key="2">
    <source>
        <dbReference type="Proteomes" id="UP000827872"/>
    </source>
</evidence>
<accession>A0ACB8ETK6</accession>
<organism evidence="1 2">
    <name type="scientific">Sphaerodactylus townsendi</name>
    <dbReference type="NCBI Taxonomy" id="933632"/>
    <lineage>
        <taxon>Eukaryota</taxon>
        <taxon>Metazoa</taxon>
        <taxon>Chordata</taxon>
        <taxon>Craniata</taxon>
        <taxon>Vertebrata</taxon>
        <taxon>Euteleostomi</taxon>
        <taxon>Lepidosauria</taxon>
        <taxon>Squamata</taxon>
        <taxon>Bifurcata</taxon>
        <taxon>Gekkota</taxon>
        <taxon>Sphaerodactylidae</taxon>
        <taxon>Sphaerodactylus</taxon>
    </lineage>
</organism>
<comment type="caution">
    <text evidence="1">The sequence shown here is derived from an EMBL/GenBank/DDBJ whole genome shotgun (WGS) entry which is preliminary data.</text>
</comment>
<reference evidence="1" key="1">
    <citation type="submission" date="2021-08" db="EMBL/GenBank/DDBJ databases">
        <title>The first chromosome-level gecko genome reveals the dynamic sex chromosomes of Neotropical dwarf geckos (Sphaerodactylidae: Sphaerodactylus).</title>
        <authorList>
            <person name="Pinto B.J."/>
            <person name="Keating S.E."/>
            <person name="Gamble T."/>
        </authorList>
    </citation>
    <scope>NUCLEOTIDE SEQUENCE</scope>
    <source>
        <strain evidence="1">TG3544</strain>
    </source>
</reference>
<keyword evidence="2" id="KW-1185">Reference proteome</keyword>
<sequence>MSWMGVGTYHAEMDDDQAKLTVGLAAAQPLTKRSTWEVEKLQRDYKALQVHTESVSWERDQLREELGMLQQQVVLLLDERAVNTPMQSEAAATDVAMTGESEETFQGKAQPWKRQSTQTTGGNSHQTQGSKGRSGECSTQTPGGIQNPDLRLLRKRLKAEFAGDPEELAFFIIQVGSYMEVYGPSFRSEREKVFEVGTQLEGDSKTRWQRRELELGYTVYGREIPQ</sequence>
<evidence type="ECO:0000313" key="1">
    <source>
        <dbReference type="EMBL" id="KAH7995801.1"/>
    </source>
</evidence>
<dbReference type="EMBL" id="CM037620">
    <property type="protein sequence ID" value="KAH7995801.1"/>
    <property type="molecule type" value="Genomic_DNA"/>
</dbReference>
<name>A0ACB8ETK6_9SAUR</name>
<protein>
    <submittedName>
        <fullName evidence="1">Uncharacterized protein</fullName>
    </submittedName>
</protein>
<dbReference type="Proteomes" id="UP000827872">
    <property type="component" value="Linkage Group LG07"/>
</dbReference>
<proteinExistence type="predicted"/>